<evidence type="ECO:0000256" key="1">
    <source>
        <dbReference type="SAM" id="MobiDB-lite"/>
    </source>
</evidence>
<feature type="region of interest" description="Disordered" evidence="1">
    <location>
        <begin position="54"/>
        <end position="76"/>
    </location>
</feature>
<proteinExistence type="predicted"/>
<reference evidence="2 3" key="1">
    <citation type="submission" date="2023-02" db="EMBL/GenBank/DDBJ databases">
        <authorList>
            <person name="Mo P."/>
        </authorList>
    </citation>
    <scope>NUCLEOTIDE SEQUENCE [LARGE SCALE GENOMIC DNA]</scope>
    <source>
        <strain evidence="2 3">HUAS 3</strain>
    </source>
</reference>
<name>A0ABY7ZWV6_9ACTN</name>
<feature type="compositionally biased region" description="Polar residues" evidence="1">
    <location>
        <begin position="66"/>
        <end position="76"/>
    </location>
</feature>
<dbReference type="RefSeq" id="WP_275033059.1">
    <property type="nucleotide sequence ID" value="NZ_CP118615.1"/>
</dbReference>
<keyword evidence="3" id="KW-1185">Reference proteome</keyword>
<dbReference type="EMBL" id="CP118615">
    <property type="protein sequence ID" value="WDZ86259.1"/>
    <property type="molecule type" value="Genomic_DNA"/>
</dbReference>
<evidence type="ECO:0000313" key="2">
    <source>
        <dbReference type="EMBL" id="WDZ86259.1"/>
    </source>
</evidence>
<gene>
    <name evidence="2" type="ORF">PVK37_07590</name>
</gene>
<accession>A0ABY7ZWV6</accession>
<protein>
    <submittedName>
        <fullName evidence="2">Uncharacterized protein</fullName>
    </submittedName>
</protein>
<dbReference type="Proteomes" id="UP001219605">
    <property type="component" value="Chromosome"/>
</dbReference>
<organism evidence="2 3">
    <name type="scientific">Micromonospora cathayae</name>
    <dbReference type="NCBI Taxonomy" id="3028804"/>
    <lineage>
        <taxon>Bacteria</taxon>
        <taxon>Bacillati</taxon>
        <taxon>Actinomycetota</taxon>
        <taxon>Actinomycetes</taxon>
        <taxon>Micromonosporales</taxon>
        <taxon>Micromonosporaceae</taxon>
        <taxon>Micromonospora</taxon>
    </lineage>
</organism>
<sequence length="76" mass="8052">MTAPFLSLAQIRNRLILTARTVLRQHRPGPDGHCPTCRTPACRVGTAARDLLRAAGDPPLPGTATDPPSSDVAQPE</sequence>
<evidence type="ECO:0000313" key="3">
    <source>
        <dbReference type="Proteomes" id="UP001219605"/>
    </source>
</evidence>